<sequence length="108" mass="11667">MVVIAEHRDDRHRQVGELGAEQVGFGEAAALGQIACQQQHIGVLGDPQQVRSKAPGHGGTQVRVRDGGDPDTWLRDIGWHGARQPHPRQGVNRNLPFIGPPSTGELSE</sequence>
<feature type="region of interest" description="Disordered" evidence="1">
    <location>
        <begin position="49"/>
        <end position="69"/>
    </location>
</feature>
<protein>
    <submittedName>
        <fullName evidence="2">Uncharacterized protein</fullName>
    </submittedName>
</protein>
<gene>
    <name evidence="2" type="ORF">NN4_84130</name>
</gene>
<name>A0A511MTJ5_9NOCA</name>
<evidence type="ECO:0000256" key="1">
    <source>
        <dbReference type="SAM" id="MobiDB-lite"/>
    </source>
</evidence>
<organism evidence="2 3">
    <name type="scientific">Nocardia ninae NBRC 108245</name>
    <dbReference type="NCBI Taxonomy" id="1210091"/>
    <lineage>
        <taxon>Bacteria</taxon>
        <taxon>Bacillati</taxon>
        <taxon>Actinomycetota</taxon>
        <taxon>Actinomycetes</taxon>
        <taxon>Mycobacteriales</taxon>
        <taxon>Nocardiaceae</taxon>
        <taxon>Nocardia</taxon>
    </lineage>
</organism>
<proteinExistence type="predicted"/>
<feature type="region of interest" description="Disordered" evidence="1">
    <location>
        <begin position="81"/>
        <end position="108"/>
    </location>
</feature>
<evidence type="ECO:0000313" key="2">
    <source>
        <dbReference type="EMBL" id="GEM43894.1"/>
    </source>
</evidence>
<keyword evidence="3" id="KW-1185">Reference proteome</keyword>
<dbReference type="Proteomes" id="UP000321424">
    <property type="component" value="Unassembled WGS sequence"/>
</dbReference>
<dbReference type="AlphaFoldDB" id="A0A511MTJ5"/>
<reference evidence="2 3" key="1">
    <citation type="submission" date="2019-07" db="EMBL/GenBank/DDBJ databases">
        <title>Whole genome shotgun sequence of Nocardia ninae NBRC 108245.</title>
        <authorList>
            <person name="Hosoyama A."/>
            <person name="Uohara A."/>
            <person name="Ohji S."/>
            <person name="Ichikawa N."/>
        </authorList>
    </citation>
    <scope>NUCLEOTIDE SEQUENCE [LARGE SCALE GENOMIC DNA]</scope>
    <source>
        <strain evidence="2 3">NBRC 108245</strain>
    </source>
</reference>
<comment type="caution">
    <text evidence="2">The sequence shown here is derived from an EMBL/GenBank/DDBJ whole genome shotgun (WGS) entry which is preliminary data.</text>
</comment>
<accession>A0A511MTJ5</accession>
<dbReference type="EMBL" id="BJXA01000120">
    <property type="protein sequence ID" value="GEM43894.1"/>
    <property type="molecule type" value="Genomic_DNA"/>
</dbReference>
<evidence type="ECO:0000313" key="3">
    <source>
        <dbReference type="Proteomes" id="UP000321424"/>
    </source>
</evidence>